<dbReference type="PANTHER" id="PTHR43861:SF1">
    <property type="entry name" value="TRANS-ACONITATE 2-METHYLTRANSFERASE"/>
    <property type="match status" value="1"/>
</dbReference>
<dbReference type="InterPro" id="IPR029063">
    <property type="entry name" value="SAM-dependent_MTases_sf"/>
</dbReference>
<sequence>MTERKPTKKAHGTSWGGVAHWYDTLLASDDTYQAQVILPNLLRVMSLKKGERVLDLGCGQGFFSRAFAKEGATVVGVDLSKELIAIAKKTTTDTSAKIEFFASSAEDLHRFEDASFDKIAVVLAVQNMEAPHLVFKECFRVLKNKGSLYVVVNHPAFRVPQNSDWGYDEAKKVQYRRTERYLSESKVIIEMNPGNPHGATTISFHRPLQYFFKTLANAGFCVARLEEWTSHRESEKGPRKVEEDHARKEIPLFMMMEVIKR</sequence>
<dbReference type="PANTHER" id="PTHR43861">
    <property type="entry name" value="TRANS-ACONITATE 2-METHYLTRANSFERASE-RELATED"/>
    <property type="match status" value="1"/>
</dbReference>
<dbReference type="STRING" id="1805281.AUJ77_02035"/>
<evidence type="ECO:0000313" key="3">
    <source>
        <dbReference type="Proteomes" id="UP000181992"/>
    </source>
</evidence>
<comment type="caution">
    <text evidence="2">The sequence shown here is derived from an EMBL/GenBank/DDBJ whole genome shotgun (WGS) entry which is preliminary data.</text>
</comment>
<proteinExistence type="predicted"/>
<dbReference type="Gene3D" id="3.40.50.150">
    <property type="entry name" value="Vaccinia Virus protein VP39"/>
    <property type="match status" value="1"/>
</dbReference>
<dbReference type="SUPFAM" id="SSF53335">
    <property type="entry name" value="S-adenosyl-L-methionine-dependent methyltransferases"/>
    <property type="match status" value="1"/>
</dbReference>
<reference evidence="2 3" key="1">
    <citation type="journal article" date="2016" name="Environ. Microbiol.">
        <title>Genomic resolution of a cold subsurface aquifer community provides metabolic insights for novel microbes adapted to high CO concentrations.</title>
        <authorList>
            <person name="Probst A.J."/>
            <person name="Castelle C.J."/>
            <person name="Singh A."/>
            <person name="Brown C.T."/>
            <person name="Anantharaman K."/>
            <person name="Sharon I."/>
            <person name="Hug L.A."/>
            <person name="Burstein D."/>
            <person name="Emerson J.B."/>
            <person name="Thomas B.C."/>
            <person name="Banfield J.F."/>
        </authorList>
    </citation>
    <scope>NUCLEOTIDE SEQUENCE [LARGE SCALE GENOMIC DNA]</scope>
    <source>
        <strain evidence="2">CG1_02_43_90</strain>
    </source>
</reference>
<dbReference type="Pfam" id="PF08241">
    <property type="entry name" value="Methyltransf_11"/>
    <property type="match status" value="1"/>
</dbReference>
<protein>
    <recommendedName>
        <fullName evidence="1">Methyltransferase type 11 domain-containing protein</fullName>
    </recommendedName>
</protein>
<dbReference type="EMBL" id="MNVN01000015">
    <property type="protein sequence ID" value="OIO30569.1"/>
    <property type="molecule type" value="Genomic_DNA"/>
</dbReference>
<dbReference type="AlphaFoldDB" id="A0A1J4V5K6"/>
<dbReference type="InterPro" id="IPR013216">
    <property type="entry name" value="Methyltransf_11"/>
</dbReference>
<evidence type="ECO:0000313" key="2">
    <source>
        <dbReference type="EMBL" id="OIO30569.1"/>
    </source>
</evidence>
<organism evidence="2 3">
    <name type="scientific">Candidatus Nomurabacteria bacterium CG1_02_43_90</name>
    <dbReference type="NCBI Taxonomy" id="1805281"/>
    <lineage>
        <taxon>Bacteria</taxon>
        <taxon>Candidatus Nomuraibacteriota</taxon>
    </lineage>
</organism>
<dbReference type="GO" id="GO:0008757">
    <property type="term" value="F:S-adenosylmethionine-dependent methyltransferase activity"/>
    <property type="evidence" value="ECO:0007669"/>
    <property type="project" value="InterPro"/>
</dbReference>
<accession>A0A1J4V5K6</accession>
<gene>
    <name evidence="2" type="ORF">AUJ77_02035</name>
</gene>
<dbReference type="CDD" id="cd02440">
    <property type="entry name" value="AdoMet_MTases"/>
    <property type="match status" value="1"/>
</dbReference>
<evidence type="ECO:0000259" key="1">
    <source>
        <dbReference type="Pfam" id="PF08241"/>
    </source>
</evidence>
<dbReference type="Proteomes" id="UP000181992">
    <property type="component" value="Unassembled WGS sequence"/>
</dbReference>
<feature type="domain" description="Methyltransferase type 11" evidence="1">
    <location>
        <begin position="54"/>
        <end position="150"/>
    </location>
</feature>
<name>A0A1J4V5K6_9BACT</name>